<keyword evidence="4" id="KW-0436">Ligase</keyword>
<dbReference type="GO" id="GO:0005524">
    <property type="term" value="F:ATP binding"/>
    <property type="evidence" value="ECO:0007669"/>
    <property type="project" value="UniProtKB-UniRule"/>
</dbReference>
<dbReference type="RefSeq" id="XP_001324521.1">
    <property type="nucleotide sequence ID" value="XM_001324486.1"/>
</dbReference>
<dbReference type="Gene3D" id="3.40.50.720">
    <property type="entry name" value="NAD(P)-binding Rossmann-like Domain"/>
    <property type="match status" value="1"/>
</dbReference>
<evidence type="ECO:0000259" key="5">
    <source>
        <dbReference type="Pfam" id="PF00899"/>
    </source>
</evidence>
<sequence length="405" mass="45101">MLAEGIQALLGTRGPYCYDYFVTGDEGKDYLEGRQVLVLGAGGLGCELLKCLAMSGIKHIHVVDMDTIDVSNLNRQFLFRQKDVGRYKSEVAAEFIKRRVPDCEITSHTCKIQEFPDDFFLQFDVIIGGLDNVNARLYMNDKVVQIAKEGGPVIPYIDGGSEKWMGHCKFIKPLETACLSCYPSIMKTKPQQFQFCTIATNPRQPEHCVAWVKDILWPKEHPGEKLDGDNDDHIAYVVEKANEHGKKYNLGEITPRMARGVIKNIIPAIASTQAFVASMCTTEAIKYITGCAPNSNNQQVVGDNGIAYANTVMQKNSKCEKCSDEFTIEYKAEDKTLQQLIDDLENVYKLTAPKISNGAEKIYYPNLIPETKLNLPKKLVELAAIGDELIVACSGSQNFYTVILG</sequence>
<dbReference type="GO" id="GO:0005737">
    <property type="term" value="C:cytoplasm"/>
    <property type="evidence" value="ECO:0000318"/>
    <property type="project" value="GO_Central"/>
</dbReference>
<dbReference type="KEGG" id="tva:4770259"/>
<protein>
    <recommendedName>
        <fullName evidence="4">NEDD8-activating enzyme E1 catalytic subunit</fullName>
        <ecNumber evidence="4">6.2.1.64</ecNumber>
    </recommendedName>
</protein>
<keyword evidence="7" id="KW-1185">Reference proteome</keyword>
<evidence type="ECO:0000313" key="6">
    <source>
        <dbReference type="EMBL" id="EAY12298.1"/>
    </source>
</evidence>
<evidence type="ECO:0000256" key="2">
    <source>
        <dbReference type="ARBA" id="ARBA00022786"/>
    </source>
</evidence>
<dbReference type="SMR" id="A2E4V9"/>
<dbReference type="InterPro" id="IPR023318">
    <property type="entry name" value="Ub_act_enz_dom_a_sf"/>
</dbReference>
<evidence type="ECO:0000313" key="7">
    <source>
        <dbReference type="Proteomes" id="UP000001542"/>
    </source>
</evidence>
<dbReference type="Proteomes" id="UP000001542">
    <property type="component" value="Unassembled WGS sequence"/>
</dbReference>
<dbReference type="SUPFAM" id="SSF69572">
    <property type="entry name" value="Activating enzymes of the ubiquitin-like proteins"/>
    <property type="match status" value="1"/>
</dbReference>
<evidence type="ECO:0000256" key="4">
    <source>
        <dbReference type="RuleBase" id="RU368009"/>
    </source>
</evidence>
<dbReference type="Gene3D" id="3.10.290.20">
    <property type="entry name" value="Ubiquitin-like 2 activating enzyme e1b. Chain: B, domain 3"/>
    <property type="match status" value="1"/>
</dbReference>
<keyword evidence="2 4" id="KW-0833">Ubl conjugation pathway</keyword>
<dbReference type="InterPro" id="IPR000594">
    <property type="entry name" value="ThiF_NAD_FAD-bd"/>
</dbReference>
<dbReference type="PANTHER" id="PTHR10953:SF6">
    <property type="entry name" value="NEDD8-ACTIVATING ENZYME E1 CATALYTIC SUBUNIT"/>
    <property type="match status" value="1"/>
</dbReference>
<dbReference type="InterPro" id="IPR045886">
    <property type="entry name" value="ThiF/MoeB/HesA"/>
</dbReference>
<comment type="function">
    <text evidence="4">Catalytic subunit of the dimeric E1 enzyme, which activates NEDD8.</text>
</comment>
<evidence type="ECO:0000256" key="1">
    <source>
        <dbReference type="ARBA" id="ARBA00022741"/>
    </source>
</evidence>
<proteinExistence type="inferred from homology"/>
<dbReference type="eggNOG" id="KOG2015">
    <property type="taxonomic scope" value="Eukaryota"/>
</dbReference>
<keyword evidence="1 4" id="KW-0547">Nucleotide-binding</keyword>
<dbReference type="STRING" id="5722.A2E4V9"/>
<dbReference type="PANTHER" id="PTHR10953">
    <property type="entry name" value="UBIQUITIN-ACTIVATING ENZYME E1"/>
    <property type="match status" value="1"/>
</dbReference>
<dbReference type="EMBL" id="DS113304">
    <property type="protein sequence ID" value="EAY12298.1"/>
    <property type="molecule type" value="Genomic_DNA"/>
</dbReference>
<reference evidence="6" key="2">
    <citation type="journal article" date="2007" name="Science">
        <title>Draft genome sequence of the sexually transmitted pathogen Trichomonas vaginalis.</title>
        <authorList>
            <person name="Carlton J.M."/>
            <person name="Hirt R.P."/>
            <person name="Silva J.C."/>
            <person name="Delcher A.L."/>
            <person name="Schatz M."/>
            <person name="Zhao Q."/>
            <person name="Wortman J.R."/>
            <person name="Bidwell S.L."/>
            <person name="Alsmark U.C.M."/>
            <person name="Besteiro S."/>
            <person name="Sicheritz-Ponten T."/>
            <person name="Noel C.J."/>
            <person name="Dacks J.B."/>
            <person name="Foster P.G."/>
            <person name="Simillion C."/>
            <person name="Van de Peer Y."/>
            <person name="Miranda-Saavedra D."/>
            <person name="Barton G.J."/>
            <person name="Westrop G.D."/>
            <person name="Mueller S."/>
            <person name="Dessi D."/>
            <person name="Fiori P.L."/>
            <person name="Ren Q."/>
            <person name="Paulsen I."/>
            <person name="Zhang H."/>
            <person name="Bastida-Corcuera F.D."/>
            <person name="Simoes-Barbosa A."/>
            <person name="Brown M.T."/>
            <person name="Hayes R.D."/>
            <person name="Mukherjee M."/>
            <person name="Okumura C.Y."/>
            <person name="Schneider R."/>
            <person name="Smith A.J."/>
            <person name="Vanacova S."/>
            <person name="Villalvazo M."/>
            <person name="Haas B.J."/>
            <person name="Pertea M."/>
            <person name="Feldblyum T.V."/>
            <person name="Utterback T.R."/>
            <person name="Shu C.L."/>
            <person name="Osoegawa K."/>
            <person name="de Jong P.J."/>
            <person name="Hrdy I."/>
            <person name="Horvathova L."/>
            <person name="Zubacova Z."/>
            <person name="Dolezal P."/>
            <person name="Malik S.B."/>
            <person name="Logsdon J.M. Jr."/>
            <person name="Henze K."/>
            <person name="Gupta A."/>
            <person name="Wang C.C."/>
            <person name="Dunne R.L."/>
            <person name="Upcroft J.A."/>
            <person name="Upcroft P."/>
            <person name="White O."/>
            <person name="Salzberg S.L."/>
            <person name="Tang P."/>
            <person name="Chiu C.-H."/>
            <person name="Lee Y.-S."/>
            <person name="Embley T.M."/>
            <person name="Coombs G.H."/>
            <person name="Mottram J.C."/>
            <person name="Tachezy J."/>
            <person name="Fraser-Liggett C.M."/>
            <person name="Johnson P.J."/>
        </authorList>
    </citation>
    <scope>NUCLEOTIDE SEQUENCE [LARGE SCALE GENOMIC DNA]</scope>
    <source>
        <strain evidence="6">G3</strain>
    </source>
</reference>
<dbReference type="GO" id="GO:0005634">
    <property type="term" value="C:nucleus"/>
    <property type="evidence" value="ECO:0000318"/>
    <property type="project" value="GO_Central"/>
</dbReference>
<dbReference type="EC" id="6.2.1.64" evidence="4"/>
<evidence type="ECO:0000256" key="3">
    <source>
        <dbReference type="ARBA" id="ARBA00022840"/>
    </source>
</evidence>
<dbReference type="OrthoDB" id="10255449at2759"/>
<gene>
    <name evidence="6" type="ORF">TVAG_161040</name>
</gene>
<dbReference type="InterPro" id="IPR035985">
    <property type="entry name" value="Ubiquitin-activating_enz"/>
</dbReference>
<dbReference type="Pfam" id="PF00899">
    <property type="entry name" value="ThiF"/>
    <property type="match status" value="1"/>
</dbReference>
<name>A2E4V9_TRIV3</name>
<comment type="catalytic activity">
    <reaction evidence="4">
        <text>ATP + [NEDD8 protein] + [E1 NEDD8-activating enzyme]-L-cysteine = AMP + diphosphate + [E1 NEDD8-activating enzyme]-S-[NEDD8 protein]-yl-L-cysteine.</text>
        <dbReference type="EC" id="6.2.1.64"/>
    </reaction>
</comment>
<dbReference type="AlphaFoldDB" id="A2E4V9"/>
<dbReference type="UniPathway" id="UPA00885"/>
<dbReference type="OMA" id="PYLENYM"/>
<organism evidence="6 7">
    <name type="scientific">Trichomonas vaginalis (strain ATCC PRA-98 / G3)</name>
    <dbReference type="NCBI Taxonomy" id="412133"/>
    <lineage>
        <taxon>Eukaryota</taxon>
        <taxon>Metamonada</taxon>
        <taxon>Parabasalia</taxon>
        <taxon>Trichomonadida</taxon>
        <taxon>Trichomonadidae</taxon>
        <taxon>Trichomonas</taxon>
    </lineage>
</organism>
<dbReference type="Gene3D" id="1.10.10.520">
    <property type="entry name" value="Ubiquitin activating enzymes (Uba3). Chain: B, domain 2"/>
    <property type="match status" value="1"/>
</dbReference>
<accession>A2E4V9</accession>
<dbReference type="FunFam" id="3.50.50.80:FF:000002">
    <property type="entry name" value="SUMO-activating enzyme subunit 2"/>
    <property type="match status" value="1"/>
</dbReference>
<dbReference type="VEuPathDB" id="TrichDB:TVAGG3_0228020"/>
<dbReference type="GO" id="GO:0045116">
    <property type="term" value="P:protein neddylation"/>
    <property type="evidence" value="ECO:0000318"/>
    <property type="project" value="GO_Central"/>
</dbReference>
<keyword evidence="3 4" id="KW-0067">ATP-binding</keyword>
<reference evidence="6" key="1">
    <citation type="submission" date="2006-10" db="EMBL/GenBank/DDBJ databases">
        <authorList>
            <person name="Amadeo P."/>
            <person name="Zhao Q."/>
            <person name="Wortman J."/>
            <person name="Fraser-Liggett C."/>
            <person name="Carlton J."/>
        </authorList>
    </citation>
    <scope>NUCLEOTIDE SEQUENCE</scope>
    <source>
        <strain evidence="6">G3</strain>
    </source>
</reference>
<dbReference type="GO" id="GO:0019781">
    <property type="term" value="F:NEDD8 activating enzyme activity"/>
    <property type="evidence" value="ECO:0000318"/>
    <property type="project" value="GO_Central"/>
</dbReference>
<dbReference type="InParanoid" id="A2E4V9"/>
<feature type="domain" description="THIF-type NAD/FAD binding fold" evidence="5">
    <location>
        <begin position="23"/>
        <end position="315"/>
    </location>
</feature>
<comment type="pathway">
    <text evidence="4">Protein modification; protein neddylation.</text>
</comment>
<dbReference type="VEuPathDB" id="TrichDB:TVAG_161040"/>
<dbReference type="FunCoup" id="A2E4V9">
    <property type="interactions" value="1199"/>
</dbReference>
<comment type="similarity">
    <text evidence="4">Belongs to the ubiquitin-activating E1 family. UBA3 subfamily.</text>
</comment>